<gene>
    <name evidence="1" type="ORF">ISN45_Aa06g014270</name>
</gene>
<keyword evidence="2" id="KW-1185">Reference proteome</keyword>
<dbReference type="Proteomes" id="UP000694240">
    <property type="component" value="Chromosome 11"/>
</dbReference>
<organism evidence="1 2">
    <name type="scientific">Arabidopsis thaliana x Arabidopsis arenosa</name>
    <dbReference type="NCBI Taxonomy" id="1240361"/>
    <lineage>
        <taxon>Eukaryota</taxon>
        <taxon>Viridiplantae</taxon>
        <taxon>Streptophyta</taxon>
        <taxon>Embryophyta</taxon>
        <taxon>Tracheophyta</taxon>
        <taxon>Spermatophyta</taxon>
        <taxon>Magnoliopsida</taxon>
        <taxon>eudicotyledons</taxon>
        <taxon>Gunneridae</taxon>
        <taxon>Pentapetalae</taxon>
        <taxon>rosids</taxon>
        <taxon>malvids</taxon>
        <taxon>Brassicales</taxon>
        <taxon>Brassicaceae</taxon>
        <taxon>Camelineae</taxon>
        <taxon>Arabidopsis</taxon>
    </lineage>
</organism>
<dbReference type="EMBL" id="JAEFBK010000011">
    <property type="protein sequence ID" value="KAG7550663.1"/>
    <property type="molecule type" value="Genomic_DNA"/>
</dbReference>
<reference evidence="1 2" key="1">
    <citation type="submission" date="2020-12" db="EMBL/GenBank/DDBJ databases">
        <title>Concerted genomic and epigenomic changes stabilize Arabidopsis allopolyploids.</title>
        <authorList>
            <person name="Chen Z."/>
        </authorList>
    </citation>
    <scope>NUCLEOTIDE SEQUENCE [LARGE SCALE GENOMIC DNA]</scope>
    <source>
        <strain evidence="1">Allo738</strain>
        <tissue evidence="1">Leaf</tissue>
    </source>
</reference>
<dbReference type="AlphaFoldDB" id="A0A8T1YX35"/>
<feature type="non-terminal residue" evidence="1">
    <location>
        <position position="39"/>
    </location>
</feature>
<comment type="caution">
    <text evidence="1">The sequence shown here is derived from an EMBL/GenBank/DDBJ whole genome shotgun (WGS) entry which is preliminary data.</text>
</comment>
<name>A0A8T1YX35_9BRAS</name>
<evidence type="ECO:0000313" key="2">
    <source>
        <dbReference type="Proteomes" id="UP000694240"/>
    </source>
</evidence>
<feature type="non-terminal residue" evidence="1">
    <location>
        <position position="1"/>
    </location>
</feature>
<sequence length="39" mass="4632">ICTFSISLPSLEEEEAHQVSMFLFNHFNQQEAKIREKLH</sequence>
<proteinExistence type="predicted"/>
<evidence type="ECO:0000313" key="1">
    <source>
        <dbReference type="EMBL" id="KAG7550663.1"/>
    </source>
</evidence>
<accession>A0A8T1YX35</accession>
<protein>
    <submittedName>
        <fullName evidence="1">Uncharacterized protein</fullName>
    </submittedName>
</protein>